<dbReference type="AlphaFoldDB" id="A0A0G0KTE1"/>
<dbReference type="Pfam" id="PF01041">
    <property type="entry name" value="DegT_DnrJ_EryC1"/>
    <property type="match status" value="1"/>
</dbReference>
<feature type="domain" description="N-acetyltransferase" evidence="2">
    <location>
        <begin position="424"/>
        <end position="571"/>
    </location>
</feature>
<gene>
    <name evidence="3" type="ORF">UT06_C0032G0002</name>
</gene>
<comment type="similarity">
    <text evidence="1">Belongs to the DegT/DnrJ/EryC1 family.</text>
</comment>
<dbReference type="SUPFAM" id="SSF53383">
    <property type="entry name" value="PLP-dependent transferases"/>
    <property type="match status" value="1"/>
</dbReference>
<keyword evidence="1" id="KW-0663">Pyridoxal phosphate</keyword>
<comment type="caution">
    <text evidence="3">The sequence shown here is derived from an EMBL/GenBank/DDBJ whole genome shotgun (WGS) entry which is preliminary data.</text>
</comment>
<name>A0A0G0KTE1_9BACT</name>
<evidence type="ECO:0000256" key="1">
    <source>
        <dbReference type="RuleBase" id="RU004508"/>
    </source>
</evidence>
<dbReference type="Gene3D" id="3.90.1150.10">
    <property type="entry name" value="Aspartate Aminotransferase, domain 1"/>
    <property type="match status" value="1"/>
</dbReference>
<dbReference type="InterPro" id="IPR000653">
    <property type="entry name" value="DegT/StrS_aminotransferase"/>
</dbReference>
<dbReference type="PATRIC" id="fig|1618547.3.peg.888"/>
<sequence>MSNNQKLIPVFFPFYDRNEEKAVIEVLRSGWIGLGPKTAEFENKFAAYAGAKYAIALNSATAALHLSLMAAGVGSGDEVILPAMTFASTAHAVLYVGAKPVFADIEKNTMCVDPYDVEKKITKKTKIIIPVHYGGYPCNMDSLQEIARKHKLLIIEDAAHACGSVYKGRRVGNISTFTCFSFHAVKNLATGDGGMITTNDRAIMEELKRLRWVGITKDTWNRVEKVKQAGLESNRGYGWHYEIYELGYKYHMNDINAALGLVQLTKLENANRIRRKIARYYQKSLTGVGDIVCPTLADNSDGTISSQHNYVIRTKFRDKLHLYLRQQYISTGVHYMPIHLHPLYRKLCPNTKLPVTEEEWKRVLTLPLYPDLTKKDQDRIIETIHKFFKINNVGNQLSGNKNTSIKYNNKHPLHKIENSISQHIAIRKLRVQDLETLRIWRNENRKYFYDSKLISKETQVKWFIQNYKNNPNDTIYIVSYKSKPVGALGLIKRGKDHELGRVMLGVKRFARRGVMGEAMEKLLNNLKERSGKQRVILEVIKTNTPAINFYKKHGFYKREGRGQIVVMERIV</sequence>
<reference evidence="3 4" key="1">
    <citation type="journal article" date="2015" name="Nature">
        <title>rRNA introns, odd ribosomes, and small enigmatic genomes across a large radiation of phyla.</title>
        <authorList>
            <person name="Brown C.T."/>
            <person name="Hug L.A."/>
            <person name="Thomas B.C."/>
            <person name="Sharon I."/>
            <person name="Castelle C.J."/>
            <person name="Singh A."/>
            <person name="Wilkins M.J."/>
            <person name="Williams K.H."/>
            <person name="Banfield J.F."/>
        </authorList>
    </citation>
    <scope>NUCLEOTIDE SEQUENCE [LARGE SCALE GENOMIC DNA]</scope>
</reference>
<dbReference type="GO" id="GO:0016747">
    <property type="term" value="F:acyltransferase activity, transferring groups other than amino-acyl groups"/>
    <property type="evidence" value="ECO:0007669"/>
    <property type="project" value="InterPro"/>
</dbReference>
<evidence type="ECO:0000313" key="3">
    <source>
        <dbReference type="EMBL" id="KKQ82948.1"/>
    </source>
</evidence>
<dbReference type="Pfam" id="PF00583">
    <property type="entry name" value="Acetyltransf_1"/>
    <property type="match status" value="1"/>
</dbReference>
<dbReference type="Gene3D" id="3.40.640.10">
    <property type="entry name" value="Type I PLP-dependent aspartate aminotransferase-like (Major domain)"/>
    <property type="match status" value="1"/>
</dbReference>
<evidence type="ECO:0000313" key="4">
    <source>
        <dbReference type="Proteomes" id="UP000034710"/>
    </source>
</evidence>
<dbReference type="InterPro" id="IPR015421">
    <property type="entry name" value="PyrdxlP-dep_Trfase_major"/>
</dbReference>
<dbReference type="InterPro" id="IPR016181">
    <property type="entry name" value="Acyl_CoA_acyltransferase"/>
</dbReference>
<dbReference type="InterPro" id="IPR000182">
    <property type="entry name" value="GNAT_dom"/>
</dbReference>
<dbReference type="GO" id="GO:0030170">
    <property type="term" value="F:pyridoxal phosphate binding"/>
    <property type="evidence" value="ECO:0007669"/>
    <property type="project" value="TreeGrafter"/>
</dbReference>
<dbReference type="CDD" id="cd00616">
    <property type="entry name" value="AHBA_syn"/>
    <property type="match status" value="1"/>
</dbReference>
<dbReference type="EMBL" id="LBVJ01000032">
    <property type="protein sequence ID" value="KKQ82948.1"/>
    <property type="molecule type" value="Genomic_DNA"/>
</dbReference>
<dbReference type="GO" id="GO:0008483">
    <property type="term" value="F:transaminase activity"/>
    <property type="evidence" value="ECO:0007669"/>
    <property type="project" value="TreeGrafter"/>
</dbReference>
<proteinExistence type="inferred from homology"/>
<dbReference type="PANTHER" id="PTHR30244">
    <property type="entry name" value="TRANSAMINASE"/>
    <property type="match status" value="1"/>
</dbReference>
<dbReference type="SUPFAM" id="SSF55729">
    <property type="entry name" value="Acyl-CoA N-acyltransferases (Nat)"/>
    <property type="match status" value="1"/>
</dbReference>
<dbReference type="InterPro" id="IPR015422">
    <property type="entry name" value="PyrdxlP-dep_Trfase_small"/>
</dbReference>
<dbReference type="Gene3D" id="3.40.630.30">
    <property type="match status" value="1"/>
</dbReference>
<accession>A0A0G0KTE1</accession>
<evidence type="ECO:0000259" key="2">
    <source>
        <dbReference type="PROSITE" id="PS51186"/>
    </source>
</evidence>
<dbReference type="Proteomes" id="UP000034710">
    <property type="component" value="Unassembled WGS sequence"/>
</dbReference>
<protein>
    <submittedName>
        <fullName evidence="3">Spore coat polysaccharide biosynthesis protein SpsC</fullName>
    </submittedName>
</protein>
<dbReference type="GO" id="GO:0000271">
    <property type="term" value="P:polysaccharide biosynthetic process"/>
    <property type="evidence" value="ECO:0007669"/>
    <property type="project" value="TreeGrafter"/>
</dbReference>
<dbReference type="PANTHER" id="PTHR30244:SF34">
    <property type="entry name" value="DTDP-4-AMINO-4,6-DIDEOXYGALACTOSE TRANSAMINASE"/>
    <property type="match status" value="1"/>
</dbReference>
<dbReference type="PROSITE" id="PS51186">
    <property type="entry name" value="GNAT"/>
    <property type="match status" value="1"/>
</dbReference>
<dbReference type="InterPro" id="IPR015424">
    <property type="entry name" value="PyrdxlP-dep_Trfase"/>
</dbReference>
<organism evidence="3 4">
    <name type="scientific">Candidatus Woesebacteria bacterium GW2011_GWA1_38_8</name>
    <dbReference type="NCBI Taxonomy" id="1618547"/>
    <lineage>
        <taxon>Bacteria</taxon>
        <taxon>Candidatus Woeseibacteriota</taxon>
    </lineage>
</organism>